<dbReference type="Gene3D" id="3.10.180.10">
    <property type="entry name" value="2,3-Dihydroxybiphenyl 1,2-Dioxygenase, domain 1"/>
    <property type="match status" value="1"/>
</dbReference>
<name>A0A7X5J8B7_9HYPH</name>
<evidence type="ECO:0000259" key="1">
    <source>
        <dbReference type="PROSITE" id="PS51819"/>
    </source>
</evidence>
<dbReference type="RefSeq" id="WP_161708499.1">
    <property type="nucleotide sequence ID" value="NZ_JAABLQ010000001.1"/>
</dbReference>
<feature type="domain" description="VOC" evidence="1">
    <location>
        <begin position="4"/>
        <end position="127"/>
    </location>
</feature>
<dbReference type="PANTHER" id="PTHR36503:SF1">
    <property type="entry name" value="BLR2520 PROTEIN"/>
    <property type="match status" value="1"/>
</dbReference>
<dbReference type="EMBL" id="JAABLQ010000001">
    <property type="protein sequence ID" value="NBN78524.1"/>
    <property type="molecule type" value="Genomic_DNA"/>
</dbReference>
<organism evidence="2 3">
    <name type="scientific">Pannonibacter tanglangensis</name>
    <dbReference type="NCBI Taxonomy" id="2750084"/>
    <lineage>
        <taxon>Bacteria</taxon>
        <taxon>Pseudomonadati</taxon>
        <taxon>Pseudomonadota</taxon>
        <taxon>Alphaproteobacteria</taxon>
        <taxon>Hyphomicrobiales</taxon>
        <taxon>Stappiaceae</taxon>
        <taxon>Pannonibacter</taxon>
    </lineage>
</organism>
<proteinExistence type="predicted"/>
<dbReference type="PANTHER" id="PTHR36503">
    <property type="entry name" value="BLR2520 PROTEIN"/>
    <property type="match status" value="1"/>
</dbReference>
<sequence>MQQRLSLITLAVEDLAVSRRFFEQGLGWTASAESQDGIAFYQLPGLALALYPRASLARDIGAEIPSGAQSGVTLAWNGHSEAEVDAAYAQALAAGATAVVPPEKVFWGGYSGYVRTPDGHLLEVAFNPFWPLADDGSLRLPGADPA</sequence>
<dbReference type="PROSITE" id="PS51819">
    <property type="entry name" value="VOC"/>
    <property type="match status" value="1"/>
</dbReference>
<evidence type="ECO:0000313" key="3">
    <source>
        <dbReference type="Proteomes" id="UP000586722"/>
    </source>
</evidence>
<protein>
    <submittedName>
        <fullName evidence="2">VOC family protein</fullName>
    </submittedName>
</protein>
<dbReference type="InterPro" id="IPR029068">
    <property type="entry name" value="Glyas_Bleomycin-R_OHBP_Dase"/>
</dbReference>
<keyword evidence="3" id="KW-1185">Reference proteome</keyword>
<dbReference type="InterPro" id="IPR037523">
    <property type="entry name" value="VOC_core"/>
</dbReference>
<reference evidence="3" key="1">
    <citation type="submission" date="2020-01" db="EMBL/GenBank/DDBJ databases">
        <authorList>
            <person name="Fang Y."/>
            <person name="Sun R."/>
            <person name="Nie L."/>
            <person name="He J."/>
            <person name="Hao L."/>
            <person name="Wang L."/>
            <person name="Su S."/>
            <person name="Lv E."/>
            <person name="Zhang Z."/>
            <person name="Xie R."/>
            <person name="Liu H."/>
        </authorList>
    </citation>
    <scope>NUCLEOTIDE SEQUENCE [LARGE SCALE GENOMIC DNA]</scope>
    <source>
        <strain evidence="3">XCT-53</strain>
    </source>
</reference>
<comment type="caution">
    <text evidence="2">The sequence shown here is derived from an EMBL/GenBank/DDBJ whole genome shotgun (WGS) entry which is preliminary data.</text>
</comment>
<gene>
    <name evidence="2" type="ORF">GWI72_09615</name>
</gene>
<evidence type="ECO:0000313" key="2">
    <source>
        <dbReference type="EMBL" id="NBN78524.1"/>
    </source>
</evidence>
<dbReference type="Pfam" id="PF00903">
    <property type="entry name" value="Glyoxalase"/>
    <property type="match status" value="1"/>
</dbReference>
<dbReference type="InterPro" id="IPR004360">
    <property type="entry name" value="Glyas_Fos-R_dOase_dom"/>
</dbReference>
<dbReference type="Proteomes" id="UP000586722">
    <property type="component" value="Unassembled WGS sequence"/>
</dbReference>
<dbReference type="AlphaFoldDB" id="A0A7X5J8B7"/>
<dbReference type="SUPFAM" id="SSF54593">
    <property type="entry name" value="Glyoxalase/Bleomycin resistance protein/Dihydroxybiphenyl dioxygenase"/>
    <property type="match status" value="1"/>
</dbReference>
<accession>A0A7X5J8B7</accession>